<dbReference type="SUPFAM" id="SSF54427">
    <property type="entry name" value="NTF2-like"/>
    <property type="match status" value="1"/>
</dbReference>
<feature type="domain" description="SnoaL-like" evidence="1">
    <location>
        <begin position="13"/>
        <end position="112"/>
    </location>
</feature>
<dbReference type="Pfam" id="PF12680">
    <property type="entry name" value="SnoaL_2"/>
    <property type="match status" value="1"/>
</dbReference>
<dbReference type="Gene3D" id="3.10.450.50">
    <property type="match status" value="1"/>
</dbReference>
<sequence length="143" mass="16832">MTPQQQNCARYVELFENLTPQRLDELAPLLTETVHFRDPFNDVRGIAAMRAVMADMFERTESPRFRVLHWCVDERQGYIRWRFSARVPLLGDWDVEGLSRLLFAPDGRITEHLDYWDSGPLYERVPLFGRLIRLIRRRLAAGG</sequence>
<name>A0ABW1ZV61_9GAMM</name>
<evidence type="ECO:0000313" key="2">
    <source>
        <dbReference type="EMBL" id="MFC6669177.1"/>
    </source>
</evidence>
<protein>
    <submittedName>
        <fullName evidence="2">Nuclear transport factor 2 family protein</fullName>
    </submittedName>
</protein>
<organism evidence="2 3">
    <name type="scientific">Marinobacterium aestuariivivens</name>
    <dbReference type="NCBI Taxonomy" id="1698799"/>
    <lineage>
        <taxon>Bacteria</taxon>
        <taxon>Pseudomonadati</taxon>
        <taxon>Pseudomonadota</taxon>
        <taxon>Gammaproteobacteria</taxon>
        <taxon>Oceanospirillales</taxon>
        <taxon>Oceanospirillaceae</taxon>
        <taxon>Marinobacterium</taxon>
    </lineage>
</organism>
<evidence type="ECO:0000313" key="3">
    <source>
        <dbReference type="Proteomes" id="UP001596422"/>
    </source>
</evidence>
<dbReference type="EMBL" id="JBHSWE010000001">
    <property type="protein sequence ID" value="MFC6669177.1"/>
    <property type="molecule type" value="Genomic_DNA"/>
</dbReference>
<dbReference type="InterPro" id="IPR037401">
    <property type="entry name" value="SnoaL-like"/>
</dbReference>
<gene>
    <name evidence="2" type="ORF">ACFQDL_02920</name>
</gene>
<dbReference type="Proteomes" id="UP001596422">
    <property type="component" value="Unassembled WGS sequence"/>
</dbReference>
<comment type="caution">
    <text evidence="2">The sequence shown here is derived from an EMBL/GenBank/DDBJ whole genome shotgun (WGS) entry which is preliminary data.</text>
</comment>
<reference evidence="3" key="1">
    <citation type="journal article" date="2019" name="Int. J. Syst. Evol. Microbiol.">
        <title>The Global Catalogue of Microorganisms (GCM) 10K type strain sequencing project: providing services to taxonomists for standard genome sequencing and annotation.</title>
        <authorList>
            <consortium name="The Broad Institute Genomics Platform"/>
            <consortium name="The Broad Institute Genome Sequencing Center for Infectious Disease"/>
            <person name="Wu L."/>
            <person name="Ma J."/>
        </authorList>
    </citation>
    <scope>NUCLEOTIDE SEQUENCE [LARGE SCALE GENOMIC DNA]</scope>
    <source>
        <strain evidence="3">NBRC 111756</strain>
    </source>
</reference>
<dbReference type="RefSeq" id="WP_379907755.1">
    <property type="nucleotide sequence ID" value="NZ_JBHSWE010000001.1"/>
</dbReference>
<evidence type="ECO:0000259" key="1">
    <source>
        <dbReference type="Pfam" id="PF12680"/>
    </source>
</evidence>
<accession>A0ABW1ZV61</accession>
<keyword evidence="3" id="KW-1185">Reference proteome</keyword>
<dbReference type="InterPro" id="IPR032710">
    <property type="entry name" value="NTF2-like_dom_sf"/>
</dbReference>
<proteinExistence type="predicted"/>